<proteinExistence type="predicted"/>
<evidence type="ECO:0000313" key="2">
    <source>
        <dbReference type="EMBL" id="CAG2251575.1"/>
    </source>
</evidence>
<keyword evidence="1" id="KW-0175">Coiled coil</keyword>
<dbReference type="EMBL" id="CAJPWZ010003093">
    <property type="protein sequence ID" value="CAG2251575.1"/>
    <property type="molecule type" value="Genomic_DNA"/>
</dbReference>
<evidence type="ECO:0000256" key="1">
    <source>
        <dbReference type="SAM" id="Coils"/>
    </source>
</evidence>
<organism evidence="2 3">
    <name type="scientific">Mytilus edulis</name>
    <name type="common">Blue mussel</name>
    <dbReference type="NCBI Taxonomy" id="6550"/>
    <lineage>
        <taxon>Eukaryota</taxon>
        <taxon>Metazoa</taxon>
        <taxon>Spiralia</taxon>
        <taxon>Lophotrochozoa</taxon>
        <taxon>Mollusca</taxon>
        <taxon>Bivalvia</taxon>
        <taxon>Autobranchia</taxon>
        <taxon>Pteriomorphia</taxon>
        <taxon>Mytilida</taxon>
        <taxon>Mytiloidea</taxon>
        <taxon>Mytilidae</taxon>
        <taxon>Mytilinae</taxon>
        <taxon>Mytilus</taxon>
    </lineage>
</organism>
<name>A0A8S3V550_MYTED</name>
<comment type="caution">
    <text evidence="2">The sequence shown here is derived from an EMBL/GenBank/DDBJ whole genome shotgun (WGS) entry which is preliminary data.</text>
</comment>
<dbReference type="AlphaFoldDB" id="A0A8S3V550"/>
<accession>A0A8S3V550</accession>
<gene>
    <name evidence="2" type="ORF">MEDL_63241</name>
</gene>
<dbReference type="OrthoDB" id="4743193at2759"/>
<evidence type="ECO:0000313" key="3">
    <source>
        <dbReference type="Proteomes" id="UP000683360"/>
    </source>
</evidence>
<reference evidence="2" key="1">
    <citation type="submission" date="2021-03" db="EMBL/GenBank/DDBJ databases">
        <authorList>
            <person name="Bekaert M."/>
        </authorList>
    </citation>
    <scope>NUCLEOTIDE SEQUENCE</scope>
</reference>
<sequence>MDVKAAKLLESTSNVSHSSLSVVPNTSLCVSCSQVEPKKCTILSNSGFKGSAFEVCCQFYETDFYCKDNHGCYVCQHCKWSMERGLQLYAKADDLTKKIKSKSQQLQENVSTKRLCSLVQAPAKRHKSAMHHDHYNHTDDVASNCTPNMKVKIIQHENADRSIEQSSGQTGNQKVSNNYTVENVDIQSSENSIKFSFKVMPPFMPGAYQTNQKSNVACQTDSKAHITLSQGCQTNNRFIFKGCQTDNTINYMNDTQITNYFKTRNSRGQLIHYRSINIKKCHAPVVNILANGNAKKAVESLFHHEDQGVRYNVVQGLKQVVKIHCRNYCKKEETLLKMQPDSKSVLQKFDFEKLADELKKEVPVLWSVLKAASNRKEDNDKLNDVRMSMAVAIILHAKCQSINFLQQILGMYLYKKYNLKKRGFRILSHLGLTVSYSTLNKNRKRLSEDTLQEMVNISDKLLGEETKNEELEKEKDSNDFMEDERYIERPKFREVVEEQPKFIFIDKQSLYTEEINPLKAIEKEALDINEENLCTQDHNMISTGANLTFDESFSHAATNHNWLLPEGGKGHYLEPNNDSREIKQTPEDMDSMFTEAAKESKSESEDITIHKVYIACPVSQNELTDEELGDMITHDNIEFDEVDIDKTETIHQDQKNNNWDHGYSSYC</sequence>
<feature type="coiled-coil region" evidence="1">
    <location>
        <begin position="454"/>
        <end position="484"/>
    </location>
</feature>
<dbReference type="Proteomes" id="UP000683360">
    <property type="component" value="Unassembled WGS sequence"/>
</dbReference>
<protein>
    <submittedName>
        <fullName evidence="2">Uncharacterized protein</fullName>
    </submittedName>
</protein>
<keyword evidence="3" id="KW-1185">Reference proteome</keyword>